<accession>A0A9X2IE82</accession>
<keyword evidence="1" id="KW-0812">Transmembrane</keyword>
<name>A0A9X2IE82_9ACTN</name>
<evidence type="ECO:0000313" key="3">
    <source>
        <dbReference type="Proteomes" id="UP001139485"/>
    </source>
</evidence>
<reference evidence="2" key="1">
    <citation type="submission" date="2022-05" db="EMBL/GenBank/DDBJ databases">
        <authorList>
            <person name="Tuo L."/>
        </authorList>
    </citation>
    <scope>NUCLEOTIDE SEQUENCE</scope>
    <source>
        <strain evidence="2">BSK12Z-4</strain>
    </source>
</reference>
<evidence type="ECO:0000313" key="2">
    <source>
        <dbReference type="EMBL" id="MCM0620017.1"/>
    </source>
</evidence>
<keyword evidence="1" id="KW-1133">Transmembrane helix</keyword>
<feature type="transmembrane region" description="Helical" evidence="1">
    <location>
        <begin position="149"/>
        <end position="168"/>
    </location>
</feature>
<dbReference type="AlphaFoldDB" id="A0A9X2IE82"/>
<dbReference type="Proteomes" id="UP001139485">
    <property type="component" value="Unassembled WGS sequence"/>
</dbReference>
<gene>
    <name evidence="2" type="ORF">M8330_06875</name>
</gene>
<evidence type="ECO:0000256" key="1">
    <source>
        <dbReference type="SAM" id="Phobius"/>
    </source>
</evidence>
<dbReference type="RefSeq" id="WP_250826717.1">
    <property type="nucleotide sequence ID" value="NZ_JAMOIL010000007.1"/>
</dbReference>
<sequence>MRRLTAAGRLALVSTGLLLVGLVWGTVAVVRGLLGDWDFADDALVPVDSEPHVVSVATDRPTYVWISETTARRCTVTEDDGTALTLAEADLPHYLPSGLLGPGWIATDSFTASSSPVTVTCFNRTPSDLRVAIAADPGTPALALVRRQVVPLLLVGVGLVGLVASAVLRLRARRDGPSTA</sequence>
<proteinExistence type="predicted"/>
<comment type="caution">
    <text evidence="2">The sequence shown here is derived from an EMBL/GenBank/DDBJ whole genome shotgun (WGS) entry which is preliminary data.</text>
</comment>
<dbReference type="EMBL" id="JAMOIL010000007">
    <property type="protein sequence ID" value="MCM0620017.1"/>
    <property type="molecule type" value="Genomic_DNA"/>
</dbReference>
<protein>
    <submittedName>
        <fullName evidence="2">Uncharacterized protein</fullName>
    </submittedName>
</protein>
<keyword evidence="1" id="KW-0472">Membrane</keyword>
<keyword evidence="3" id="KW-1185">Reference proteome</keyword>
<organism evidence="2 3">
    <name type="scientific">Nocardioides bruguierae</name>
    <dbReference type="NCBI Taxonomy" id="2945102"/>
    <lineage>
        <taxon>Bacteria</taxon>
        <taxon>Bacillati</taxon>
        <taxon>Actinomycetota</taxon>
        <taxon>Actinomycetes</taxon>
        <taxon>Propionibacteriales</taxon>
        <taxon>Nocardioidaceae</taxon>
        <taxon>Nocardioides</taxon>
    </lineage>
</organism>